<evidence type="ECO:0000256" key="1">
    <source>
        <dbReference type="SAM" id="Phobius"/>
    </source>
</evidence>
<accession>A0A6C0AM50</accession>
<proteinExistence type="predicted"/>
<sequence>MVKKQRKKEKQLGGGASLFANIGAALASLNNSKFFAGLVMIMMNIGSKYISIKLTKSQEKYLKNNVAKQMLIFAIAWMATKDILIALAITAIFHVLANHLLNEESSMCIIPQKWRNFEKLLDEDEDGKISQEEIDKAKETLRKARMKKVKVEALRNMNDFKMEV</sequence>
<feature type="transmembrane region" description="Helical" evidence="1">
    <location>
        <begin position="12"/>
        <end position="28"/>
    </location>
</feature>
<feature type="transmembrane region" description="Helical" evidence="1">
    <location>
        <begin position="71"/>
        <end position="97"/>
    </location>
</feature>
<keyword evidence="1" id="KW-1133">Transmembrane helix</keyword>
<dbReference type="PROSITE" id="PS00018">
    <property type="entry name" value="EF_HAND_1"/>
    <property type="match status" value="1"/>
</dbReference>
<evidence type="ECO:0000313" key="3">
    <source>
        <dbReference type="EMBL" id="QHT94927.1"/>
    </source>
</evidence>
<protein>
    <recommendedName>
        <fullName evidence="4">EF-hand domain-containing protein</fullName>
    </recommendedName>
</protein>
<reference evidence="2" key="1">
    <citation type="journal article" date="2020" name="Nature">
        <title>Giant virus diversity and host interactions through global metagenomics.</title>
        <authorList>
            <person name="Schulz F."/>
            <person name="Roux S."/>
            <person name="Paez-Espino D."/>
            <person name="Jungbluth S."/>
            <person name="Walsh D.A."/>
            <person name="Denef V.J."/>
            <person name="McMahon K.D."/>
            <person name="Konstantinidis K.T."/>
            <person name="Eloe-Fadrosh E.A."/>
            <person name="Kyrpides N.C."/>
            <person name="Woyke T."/>
        </authorList>
    </citation>
    <scope>NUCLEOTIDE SEQUENCE</scope>
    <source>
        <strain evidence="3">GVMAG-M-3300024261-37</strain>
        <strain evidence="2">GVMAG-S-1039698-54</strain>
    </source>
</reference>
<dbReference type="InterPro" id="IPR018247">
    <property type="entry name" value="EF_Hand_1_Ca_BS"/>
</dbReference>
<keyword evidence="1" id="KW-0812">Transmembrane</keyword>
<feature type="transmembrane region" description="Helical" evidence="1">
    <location>
        <begin position="34"/>
        <end position="50"/>
    </location>
</feature>
<organism evidence="2">
    <name type="scientific">viral metagenome</name>
    <dbReference type="NCBI Taxonomy" id="1070528"/>
    <lineage>
        <taxon>unclassified sequences</taxon>
        <taxon>metagenomes</taxon>
        <taxon>organismal metagenomes</taxon>
    </lineage>
</organism>
<dbReference type="AlphaFoldDB" id="A0A6C0AM50"/>
<dbReference type="EMBL" id="MN740679">
    <property type="protein sequence ID" value="QHS80421.1"/>
    <property type="molecule type" value="Genomic_DNA"/>
</dbReference>
<name>A0A6C0AM50_9ZZZZ</name>
<evidence type="ECO:0000313" key="2">
    <source>
        <dbReference type="EMBL" id="QHS80421.1"/>
    </source>
</evidence>
<evidence type="ECO:0008006" key="4">
    <source>
        <dbReference type="Google" id="ProtNLM"/>
    </source>
</evidence>
<dbReference type="EMBL" id="MN740232">
    <property type="protein sequence ID" value="QHT94927.1"/>
    <property type="molecule type" value="Genomic_DNA"/>
</dbReference>
<keyword evidence="1" id="KW-0472">Membrane</keyword>